<evidence type="ECO:0000313" key="12">
    <source>
        <dbReference type="Proteomes" id="UP001283341"/>
    </source>
</evidence>
<dbReference type="Pfam" id="PF20684">
    <property type="entry name" value="Fung_rhodopsin"/>
    <property type="match status" value="1"/>
</dbReference>
<accession>A0AAE0HU88</accession>
<feature type="region of interest" description="Disordered" evidence="8">
    <location>
        <begin position="1119"/>
        <end position="1143"/>
    </location>
</feature>
<feature type="transmembrane region" description="Helical" evidence="9">
    <location>
        <begin position="240"/>
        <end position="258"/>
    </location>
</feature>
<evidence type="ECO:0000256" key="1">
    <source>
        <dbReference type="ARBA" id="ARBA00004141"/>
    </source>
</evidence>
<dbReference type="InterPro" id="IPR052337">
    <property type="entry name" value="SAT4-like"/>
</dbReference>
<feature type="compositionally biased region" description="Basic residues" evidence="8">
    <location>
        <begin position="857"/>
        <end position="867"/>
    </location>
</feature>
<dbReference type="GO" id="GO:0016020">
    <property type="term" value="C:membrane"/>
    <property type="evidence" value="ECO:0007669"/>
    <property type="project" value="UniProtKB-SubCell"/>
</dbReference>
<comment type="subcellular location">
    <subcellularLocation>
        <location evidence="1">Membrane</location>
        <topology evidence="1">Multi-pass membrane protein</topology>
    </subcellularLocation>
</comment>
<organism evidence="11 12">
    <name type="scientific">Apodospora peruviana</name>
    <dbReference type="NCBI Taxonomy" id="516989"/>
    <lineage>
        <taxon>Eukaryota</taxon>
        <taxon>Fungi</taxon>
        <taxon>Dikarya</taxon>
        <taxon>Ascomycota</taxon>
        <taxon>Pezizomycotina</taxon>
        <taxon>Sordariomycetes</taxon>
        <taxon>Sordariomycetidae</taxon>
        <taxon>Sordariales</taxon>
        <taxon>Lasiosphaeriaceae</taxon>
        <taxon>Apodospora</taxon>
    </lineage>
</organism>
<feature type="region of interest" description="Disordered" evidence="8">
    <location>
        <begin position="1063"/>
        <end position="1086"/>
    </location>
</feature>
<keyword evidence="3 9" id="KW-0812">Transmembrane</keyword>
<proteinExistence type="inferred from homology"/>
<feature type="active site" evidence="7">
    <location>
        <position position="718"/>
    </location>
</feature>
<evidence type="ECO:0000256" key="3">
    <source>
        <dbReference type="ARBA" id="ARBA00022692"/>
    </source>
</evidence>
<keyword evidence="12" id="KW-1185">Reference proteome</keyword>
<comment type="similarity">
    <text evidence="2">Belongs to the peptidase A1 family.</text>
</comment>
<dbReference type="PROSITE" id="PS51767">
    <property type="entry name" value="PEPTIDASE_A1"/>
    <property type="match status" value="1"/>
</dbReference>
<reference evidence="11" key="2">
    <citation type="submission" date="2023-06" db="EMBL/GenBank/DDBJ databases">
        <authorList>
            <consortium name="Lawrence Berkeley National Laboratory"/>
            <person name="Haridas S."/>
            <person name="Hensen N."/>
            <person name="Bonometti L."/>
            <person name="Westerberg I."/>
            <person name="Brannstrom I.O."/>
            <person name="Guillou S."/>
            <person name="Cros-Aarteil S."/>
            <person name="Calhoun S."/>
            <person name="Kuo A."/>
            <person name="Mondo S."/>
            <person name="Pangilinan J."/>
            <person name="Riley R."/>
            <person name="Labutti K."/>
            <person name="Andreopoulos B."/>
            <person name="Lipzen A."/>
            <person name="Chen C."/>
            <person name="Yanf M."/>
            <person name="Daum C."/>
            <person name="Ng V."/>
            <person name="Clum A."/>
            <person name="Steindorff A."/>
            <person name="Ohm R."/>
            <person name="Martin F."/>
            <person name="Silar P."/>
            <person name="Natvig D."/>
            <person name="Lalanne C."/>
            <person name="Gautier V."/>
            <person name="Ament-Velasquez S.L."/>
            <person name="Kruys A."/>
            <person name="Hutchinson M.I."/>
            <person name="Powell A.J."/>
            <person name="Barry K."/>
            <person name="Miller A.N."/>
            <person name="Grigoriev I.V."/>
            <person name="Debuchy R."/>
            <person name="Gladieux P."/>
            <person name="Thoren M.H."/>
            <person name="Johannesson H."/>
        </authorList>
    </citation>
    <scope>NUCLEOTIDE SEQUENCE</scope>
    <source>
        <strain evidence="11">CBS 118394</strain>
    </source>
</reference>
<feature type="compositionally biased region" description="Low complexity" evidence="8">
    <location>
        <begin position="1301"/>
        <end position="1313"/>
    </location>
</feature>
<protein>
    <recommendedName>
        <fullName evidence="10">Peptidase A1 domain-containing protein</fullName>
    </recommendedName>
</protein>
<feature type="compositionally biased region" description="Polar residues" evidence="8">
    <location>
        <begin position="1255"/>
        <end position="1284"/>
    </location>
</feature>
<comment type="similarity">
    <text evidence="6">Belongs to the SAT4 family.</text>
</comment>
<dbReference type="PANTHER" id="PTHR33048">
    <property type="entry name" value="PTH11-LIKE INTEGRAL MEMBRANE PROTEIN (AFU_ORTHOLOGUE AFUA_5G11245)"/>
    <property type="match status" value="1"/>
</dbReference>
<evidence type="ECO:0000256" key="9">
    <source>
        <dbReference type="SAM" id="Phobius"/>
    </source>
</evidence>
<keyword evidence="5 9" id="KW-0472">Membrane</keyword>
<dbReference type="InterPro" id="IPR021109">
    <property type="entry name" value="Peptidase_aspartic_dom_sf"/>
</dbReference>
<feature type="transmembrane region" description="Helical" evidence="9">
    <location>
        <begin position="119"/>
        <end position="138"/>
    </location>
</feature>
<feature type="domain" description="Peptidase A1" evidence="10">
    <location>
        <begin position="483"/>
        <end position="829"/>
    </location>
</feature>
<feature type="compositionally biased region" description="Basic and acidic residues" evidence="8">
    <location>
        <begin position="1521"/>
        <end position="1532"/>
    </location>
</feature>
<dbReference type="InterPro" id="IPR001461">
    <property type="entry name" value="Aspartic_peptidase_A1"/>
</dbReference>
<evidence type="ECO:0000259" key="10">
    <source>
        <dbReference type="PROSITE" id="PS51767"/>
    </source>
</evidence>
<feature type="region of interest" description="Disordered" evidence="8">
    <location>
        <begin position="444"/>
        <end position="467"/>
    </location>
</feature>
<dbReference type="Gene3D" id="2.40.70.10">
    <property type="entry name" value="Acid Proteases"/>
    <property type="match status" value="2"/>
</dbReference>
<feature type="region of interest" description="Disordered" evidence="8">
    <location>
        <begin position="850"/>
        <end position="882"/>
    </location>
</feature>
<dbReference type="EMBL" id="JAUEDM010000008">
    <property type="protein sequence ID" value="KAK3312689.1"/>
    <property type="molecule type" value="Genomic_DNA"/>
</dbReference>
<feature type="compositionally biased region" description="Low complexity" evidence="8">
    <location>
        <begin position="1063"/>
        <end position="1084"/>
    </location>
</feature>
<dbReference type="PANTHER" id="PTHR33048:SF42">
    <property type="entry name" value="INTEGRAL MEMBRANE PROTEIN"/>
    <property type="match status" value="1"/>
</dbReference>
<reference evidence="11" key="1">
    <citation type="journal article" date="2023" name="Mol. Phylogenet. Evol.">
        <title>Genome-scale phylogeny and comparative genomics of the fungal order Sordariales.</title>
        <authorList>
            <person name="Hensen N."/>
            <person name="Bonometti L."/>
            <person name="Westerberg I."/>
            <person name="Brannstrom I.O."/>
            <person name="Guillou S."/>
            <person name="Cros-Aarteil S."/>
            <person name="Calhoun S."/>
            <person name="Haridas S."/>
            <person name="Kuo A."/>
            <person name="Mondo S."/>
            <person name="Pangilinan J."/>
            <person name="Riley R."/>
            <person name="LaButti K."/>
            <person name="Andreopoulos B."/>
            <person name="Lipzen A."/>
            <person name="Chen C."/>
            <person name="Yan M."/>
            <person name="Daum C."/>
            <person name="Ng V."/>
            <person name="Clum A."/>
            <person name="Steindorff A."/>
            <person name="Ohm R.A."/>
            <person name="Martin F."/>
            <person name="Silar P."/>
            <person name="Natvig D.O."/>
            <person name="Lalanne C."/>
            <person name="Gautier V."/>
            <person name="Ament-Velasquez S.L."/>
            <person name="Kruys A."/>
            <person name="Hutchinson M.I."/>
            <person name="Powell A.J."/>
            <person name="Barry K."/>
            <person name="Miller A.N."/>
            <person name="Grigoriev I.V."/>
            <person name="Debuchy R."/>
            <person name="Gladieux P."/>
            <person name="Hiltunen Thoren M."/>
            <person name="Johannesson H."/>
        </authorList>
    </citation>
    <scope>NUCLEOTIDE SEQUENCE</scope>
    <source>
        <strain evidence="11">CBS 118394</strain>
    </source>
</reference>
<feature type="region of interest" description="Disordered" evidence="8">
    <location>
        <begin position="1516"/>
        <end position="1543"/>
    </location>
</feature>
<feature type="transmembrane region" description="Helical" evidence="9">
    <location>
        <begin position="158"/>
        <end position="180"/>
    </location>
</feature>
<feature type="compositionally biased region" description="Low complexity" evidence="8">
    <location>
        <begin position="1174"/>
        <end position="1196"/>
    </location>
</feature>
<keyword evidence="4 9" id="KW-1133">Transmembrane helix</keyword>
<feature type="transmembrane region" description="Helical" evidence="9">
    <location>
        <begin position="36"/>
        <end position="54"/>
    </location>
</feature>
<feature type="region of interest" description="Disordered" evidence="8">
    <location>
        <begin position="1255"/>
        <end position="1334"/>
    </location>
</feature>
<dbReference type="GO" id="GO:0006508">
    <property type="term" value="P:proteolysis"/>
    <property type="evidence" value="ECO:0007669"/>
    <property type="project" value="InterPro"/>
</dbReference>
<evidence type="ECO:0000256" key="6">
    <source>
        <dbReference type="ARBA" id="ARBA00038359"/>
    </source>
</evidence>
<dbReference type="Proteomes" id="UP001283341">
    <property type="component" value="Unassembled WGS sequence"/>
</dbReference>
<evidence type="ECO:0000256" key="7">
    <source>
        <dbReference type="PIRSR" id="PIRSR601461-1"/>
    </source>
</evidence>
<dbReference type="GO" id="GO:0004190">
    <property type="term" value="F:aspartic-type endopeptidase activity"/>
    <property type="evidence" value="ECO:0007669"/>
    <property type="project" value="InterPro"/>
</dbReference>
<feature type="active site" evidence="7">
    <location>
        <position position="501"/>
    </location>
</feature>
<dbReference type="InterPro" id="IPR049326">
    <property type="entry name" value="Rhodopsin_dom_fungi"/>
</dbReference>
<evidence type="ECO:0000256" key="5">
    <source>
        <dbReference type="ARBA" id="ARBA00023136"/>
    </source>
</evidence>
<evidence type="ECO:0000256" key="4">
    <source>
        <dbReference type="ARBA" id="ARBA00022989"/>
    </source>
</evidence>
<evidence type="ECO:0000313" key="11">
    <source>
        <dbReference type="EMBL" id="KAK3312689.1"/>
    </source>
</evidence>
<dbReference type="PRINTS" id="PR00792">
    <property type="entry name" value="PEPSIN"/>
</dbReference>
<feature type="region of interest" description="Disordered" evidence="8">
    <location>
        <begin position="1174"/>
        <end position="1243"/>
    </location>
</feature>
<name>A0AAE0HU88_9PEZI</name>
<sequence>MASEYHPFGLAPARLFSSMPEPSTPRPAAVESNGRIMIIAGWLLTSVSGLFLALRLYCKFLKKRGLWWDDHVLIAAWASFYLHDVYIIPLLSDTVINIINIQTFGFGKHVSDLSPETNLATVSLLSSVSGSLAILAAVWSKTSFGMTLLRITGKKTKVAVWCIIVTMNLAMSVNVVTTWIQCWPVQRGWDREVPGSCWDPRVNAYYAIFAAAYSGLMDIVLALLPWSVVWGLQMRRKEKIGVAVAMSMGVFAGGAAFVKCSTIPVILNGDFTFEGYNLVIWGSGEVAITIVAASIPVLRVLVREVRVATRRRYGYSPTGGVESGSHMKMKKDQTASAGTVQRSNSTIVTVTSGYKPGKRMSGSFSTLDDLESGSMSEETMKRLSDANPRKILQTQEITVSYHERPEDEDDLRKMFDHRAAKEPPDDGHVVRLPMRRRPPTIANRMSVHTPTTNDREAARSKTSAPTTTPVALNTTAFFKDAAYGIQMWIGEPPQMVTLDFDTGSSETWVDPPCSGWGSQGYPDYETLCRLLGTYIPEQSQTIINKTETCPGHWIMYGSGTVFIKYYQDTVTFTDPYYPFWETPPPYFGFSEPVQFGVATYATNMPSGILGAGYGAGYNQDYNTFIDELYEQELIKDKDFSICLGSVDADDGEVIFGGVDLGKFEGPLHELELASQLSKEKDGYYRYWINVTSIGHTMPGTCLSVPVTNRSFEERFLPDSGTTLTYIPTPAFNGLVSFFNLTDPTESIYGYTVDCSLRNQPGSVDFTFGDFTVHVPYKDFIFVIESPTPEVGEICVIGALPSDEFFILGDTFLRSVYAVFRQQHHKIYLAKFSNCGSNVVSSHGKDLTKYHGDCGKETHHHKKPHHDRHYGPPPSESSSSSVGIPLMSSSSVSLSTCTKWSTGTFTPPATNTPEVQTFHLKPNSKFGPRPAVETGQPQIALSLTAAVDTATSSDFRLRPSTLPWISNTSSIVVGSTGTPLSPGYNTSTCFSSGSETAEATSAVLYTTVISTLVTTLDGFTTSDVTISGTTFTETMTDTIPVSTMSMAPISGFSSVSSDCSSETSSSSPSSWDPWWSETTTSSGTSVWDPWTMTPSVVTIPVETAETIIVKLESTTYTIVDGSTLDPEPGHSATSSDYSSDTSSESSSWLWSTSETSLSYSSWDAWSTTESAESWSWSSTTSDSTSWDWSSSSTTSHTTKTKTHTYTKTKTSTTEESTTESEESTSTTKHHHHTTTISSSSGTDDLGGYLTEWSWTASEEPTPTSNDFPWDTSSDSFSWGEPTSVTGGLPSATSTEEPETDWDTTTATDTTIESSGSNSDTWESWTSEEPDWDTSSTDFVGWSSSWPADASSLPGPEITVMATVTQHGQRPTPREAHIAKDTVVAPRQDRSDIVEVVSVAPRQERTDHTEVVPVAPRQDRADHDECGCRCQMRRLRRAGNHIHGGGDVGLECSDEAEKSKACVITPCLRAMQDSQNVVGSVKFCEKLVGSGRAGDHGVDEMIVPRFLAAGCLSPGREMMSGDGDAKEAKADTDGQRGGGGGGPIRSFAKVNEIQNACKCLLEQQAV</sequence>
<dbReference type="InterPro" id="IPR033121">
    <property type="entry name" value="PEPTIDASE_A1"/>
</dbReference>
<feature type="transmembrane region" description="Helical" evidence="9">
    <location>
        <begin position="204"/>
        <end position="228"/>
    </location>
</feature>
<feature type="compositionally biased region" description="Polar residues" evidence="8">
    <location>
        <begin position="1314"/>
        <end position="1323"/>
    </location>
</feature>
<evidence type="ECO:0000256" key="8">
    <source>
        <dbReference type="SAM" id="MobiDB-lite"/>
    </source>
</evidence>
<comment type="caution">
    <text evidence="11">The sequence shown here is derived from an EMBL/GenBank/DDBJ whole genome shotgun (WGS) entry which is preliminary data.</text>
</comment>
<dbReference type="SUPFAM" id="SSF50630">
    <property type="entry name" value="Acid proteases"/>
    <property type="match status" value="1"/>
</dbReference>
<feature type="compositionally biased region" description="Low complexity" evidence="8">
    <location>
        <begin position="1132"/>
        <end position="1143"/>
    </location>
</feature>
<gene>
    <name evidence="11" type="ORF">B0H66DRAFT_643870</name>
</gene>
<feature type="transmembrane region" description="Helical" evidence="9">
    <location>
        <begin position="278"/>
        <end position="302"/>
    </location>
</feature>
<evidence type="ECO:0000256" key="2">
    <source>
        <dbReference type="ARBA" id="ARBA00007447"/>
    </source>
</evidence>
<dbReference type="Pfam" id="PF00026">
    <property type="entry name" value="Asp"/>
    <property type="match status" value="1"/>
</dbReference>